<dbReference type="Pfam" id="PF01613">
    <property type="entry name" value="Flavin_Reduct"/>
    <property type="match status" value="1"/>
</dbReference>
<dbReference type="Proteomes" id="UP000527616">
    <property type="component" value="Unassembled WGS sequence"/>
</dbReference>
<dbReference type="SUPFAM" id="SSF50475">
    <property type="entry name" value="FMN-binding split barrel"/>
    <property type="match status" value="1"/>
</dbReference>
<dbReference type="SMART" id="SM00903">
    <property type="entry name" value="Flavin_Reduct"/>
    <property type="match status" value="1"/>
</dbReference>
<gene>
    <name evidence="4" type="ORF">GGQ54_002496</name>
</gene>
<dbReference type="GO" id="GO:0006208">
    <property type="term" value="P:pyrimidine nucleobase catabolic process"/>
    <property type="evidence" value="ECO:0007669"/>
    <property type="project" value="TreeGrafter"/>
</dbReference>
<protein>
    <submittedName>
        <fullName evidence="4">Flavin reductase (DIM6/NTAB) family NADH-FMN oxidoreductase RutF</fullName>
    </submittedName>
</protein>
<dbReference type="RefSeq" id="WP_343045954.1">
    <property type="nucleotide sequence ID" value="NZ_JACBZS010000001.1"/>
</dbReference>
<feature type="region of interest" description="Disordered" evidence="2">
    <location>
        <begin position="1"/>
        <end position="21"/>
    </location>
</feature>
<evidence type="ECO:0000313" key="5">
    <source>
        <dbReference type="Proteomes" id="UP000527616"/>
    </source>
</evidence>
<dbReference type="EMBL" id="JACBZS010000001">
    <property type="protein sequence ID" value="NYI71936.1"/>
    <property type="molecule type" value="Genomic_DNA"/>
</dbReference>
<evidence type="ECO:0000259" key="3">
    <source>
        <dbReference type="SMART" id="SM00903"/>
    </source>
</evidence>
<dbReference type="AlphaFoldDB" id="A0A7Z0DAG5"/>
<dbReference type="PANTHER" id="PTHR30466:SF1">
    <property type="entry name" value="FMN REDUCTASE (NADH) RUTF"/>
    <property type="match status" value="1"/>
</dbReference>
<dbReference type="InterPro" id="IPR050268">
    <property type="entry name" value="NADH-dep_flavin_reductase"/>
</dbReference>
<evidence type="ECO:0000313" key="4">
    <source>
        <dbReference type="EMBL" id="NYI71936.1"/>
    </source>
</evidence>
<dbReference type="InterPro" id="IPR012349">
    <property type="entry name" value="Split_barrel_FMN-bd"/>
</dbReference>
<keyword evidence="1" id="KW-0560">Oxidoreductase</keyword>
<evidence type="ECO:0000256" key="2">
    <source>
        <dbReference type="SAM" id="MobiDB-lite"/>
    </source>
</evidence>
<organism evidence="4 5">
    <name type="scientific">Naumannella cuiyingiana</name>
    <dbReference type="NCBI Taxonomy" id="1347891"/>
    <lineage>
        <taxon>Bacteria</taxon>
        <taxon>Bacillati</taxon>
        <taxon>Actinomycetota</taxon>
        <taxon>Actinomycetes</taxon>
        <taxon>Propionibacteriales</taxon>
        <taxon>Propionibacteriaceae</taxon>
        <taxon>Naumannella</taxon>
    </lineage>
</organism>
<dbReference type="InterPro" id="IPR002563">
    <property type="entry name" value="Flavin_Rdtase-like_dom"/>
</dbReference>
<name>A0A7Z0DAG5_9ACTN</name>
<dbReference type="GO" id="GO:0042602">
    <property type="term" value="F:riboflavin reductase (NADPH) activity"/>
    <property type="evidence" value="ECO:0007669"/>
    <property type="project" value="TreeGrafter"/>
</dbReference>
<dbReference type="PANTHER" id="PTHR30466">
    <property type="entry name" value="FLAVIN REDUCTASE"/>
    <property type="match status" value="1"/>
</dbReference>
<feature type="domain" description="Flavin reductase like" evidence="3">
    <location>
        <begin position="30"/>
        <end position="180"/>
    </location>
</feature>
<dbReference type="GO" id="GO:0010181">
    <property type="term" value="F:FMN binding"/>
    <property type="evidence" value="ECO:0007669"/>
    <property type="project" value="InterPro"/>
</dbReference>
<proteinExistence type="predicted"/>
<sequence length="184" mass="19095">MSEPASAGDRDDLVAGPGAAARSSRLRTTMARFATGVTVVTTRGDGGRWHAMTANSFTSVSLDPPLVLLSVATSTRFHRPLTESGDFAVSVLSADQAAVAAHFARSGRDLASQFDGVAHRVGQLGLPLLTGALAWLECRTVERVAAGDHTLFVASVLTAEPADAAADLAPLLFYGSRYLGAENA</sequence>
<comment type="caution">
    <text evidence="4">The sequence shown here is derived from an EMBL/GenBank/DDBJ whole genome shotgun (WGS) entry which is preliminary data.</text>
</comment>
<reference evidence="4 5" key="1">
    <citation type="submission" date="2020-07" db="EMBL/GenBank/DDBJ databases">
        <title>Sequencing the genomes of 1000 actinobacteria strains.</title>
        <authorList>
            <person name="Klenk H.-P."/>
        </authorList>
    </citation>
    <scope>NUCLEOTIDE SEQUENCE [LARGE SCALE GENOMIC DNA]</scope>
    <source>
        <strain evidence="4 5">DSM 103164</strain>
    </source>
</reference>
<dbReference type="Gene3D" id="2.30.110.10">
    <property type="entry name" value="Electron Transport, Fmn-binding Protein, Chain A"/>
    <property type="match status" value="1"/>
</dbReference>
<evidence type="ECO:0000256" key="1">
    <source>
        <dbReference type="ARBA" id="ARBA00023002"/>
    </source>
</evidence>
<accession>A0A7Z0DAG5</accession>
<keyword evidence="5" id="KW-1185">Reference proteome</keyword>